<organism evidence="1 2">
    <name type="scientific">Campylobacter phage CP81</name>
    <dbReference type="NCBI Taxonomy" id="2927008"/>
    <lineage>
        <taxon>Viruses</taxon>
        <taxon>Duplodnaviria</taxon>
        <taxon>Heunggongvirae</taxon>
        <taxon>Uroviricota</taxon>
        <taxon>Caudoviricetes</taxon>
        <taxon>Connertonviridae</taxon>
        <taxon>Fletchervirus</taxon>
        <taxon>Fletchervirus CP81</taxon>
    </lineage>
</organism>
<evidence type="ECO:0000313" key="2">
    <source>
        <dbReference type="Proteomes" id="UP000008182"/>
    </source>
</evidence>
<dbReference type="EMBL" id="FR823450">
    <property type="protein sequence ID" value="CBZ42195.1"/>
    <property type="molecule type" value="Genomic_DNA"/>
</dbReference>
<reference evidence="2" key="1">
    <citation type="journal article" date="2011" name="J. Virol.">
        <title>Campylobacter jejuni group III phage CP81 contains many T4-like genes without belonging to the T4-type phage group: implications for the evolution of T4 phages.</title>
        <authorList>
            <person name="Hammerl J.A."/>
            <person name="Jackel C."/>
            <person name="Reetz J."/>
            <person name="Beck S."/>
            <person name="Alter T."/>
            <person name="Lurz R."/>
            <person name="Barretto C."/>
            <person name="Brussow H."/>
            <person name="Hertwig S."/>
        </authorList>
    </citation>
    <scope>NUCLEOTIDE SEQUENCE [LARGE SCALE GENOMIC DNA]</scope>
</reference>
<sequence length="47" mass="6136">MIFYLMKMLVFLLYYHIYIEMEYFFHFQHILKPLFLLQQVFYQKHII</sequence>
<dbReference type="RefSeq" id="YP_009623254.1">
    <property type="nucleotide sequence ID" value="NC_042112.1"/>
</dbReference>
<dbReference type="Proteomes" id="UP000008182">
    <property type="component" value="Segment"/>
</dbReference>
<accession>G0LWK3</accession>
<keyword evidence="2" id="KW-1185">Reference proteome</keyword>
<protein>
    <submittedName>
        <fullName evidence="1">Uncharacterized protein</fullName>
    </submittedName>
</protein>
<proteinExistence type="predicted"/>
<evidence type="ECO:0000313" key="1">
    <source>
        <dbReference type="EMBL" id="CBZ42195.1"/>
    </source>
</evidence>
<name>G0LWK3_9CAUD</name>
<dbReference type="GeneID" id="40100045"/>